<keyword evidence="1" id="KW-1133">Transmembrane helix</keyword>
<keyword evidence="1" id="KW-0472">Membrane</keyword>
<evidence type="ECO:0000259" key="2">
    <source>
        <dbReference type="PROSITE" id="PS50965"/>
    </source>
</evidence>
<dbReference type="PROSITE" id="PS50965">
    <property type="entry name" value="NERD"/>
    <property type="match status" value="1"/>
</dbReference>
<organism evidence="3 4">
    <name type="scientific">Cryobacterium sandaracinum</name>
    <dbReference type="NCBI Taxonomy" id="1259247"/>
    <lineage>
        <taxon>Bacteria</taxon>
        <taxon>Bacillati</taxon>
        <taxon>Actinomycetota</taxon>
        <taxon>Actinomycetes</taxon>
        <taxon>Micrococcales</taxon>
        <taxon>Microbacteriaceae</taxon>
        <taxon>Cryobacterium</taxon>
    </lineage>
</organism>
<comment type="caution">
    <text evidence="3">The sequence shown here is derived from an EMBL/GenBank/DDBJ whole genome shotgun (WGS) entry which is preliminary data.</text>
</comment>
<proteinExistence type="predicted"/>
<protein>
    <submittedName>
        <fullName evidence="3">NERD domain-containing protein</fullName>
    </submittedName>
</protein>
<evidence type="ECO:0000313" key="3">
    <source>
        <dbReference type="EMBL" id="TFD02113.1"/>
    </source>
</evidence>
<dbReference type="Pfam" id="PF08378">
    <property type="entry name" value="NERD"/>
    <property type="match status" value="1"/>
</dbReference>
<name>A0ABY2JAX1_9MICO</name>
<evidence type="ECO:0000313" key="4">
    <source>
        <dbReference type="Proteomes" id="UP000297851"/>
    </source>
</evidence>
<reference evidence="3 4" key="1">
    <citation type="submission" date="2019-03" db="EMBL/GenBank/DDBJ databases">
        <title>Genomics of glacier-inhabiting Cryobacterium strains.</title>
        <authorList>
            <person name="Liu Q."/>
            <person name="Xin Y.-H."/>
        </authorList>
    </citation>
    <scope>NUCLEOTIDE SEQUENCE [LARGE SCALE GENOMIC DNA]</scope>
    <source>
        <strain evidence="3 4">TMT2-16</strain>
    </source>
</reference>
<dbReference type="RefSeq" id="WP_134373987.1">
    <property type="nucleotide sequence ID" value="NZ_SOGO01000029.1"/>
</dbReference>
<dbReference type="Proteomes" id="UP000297851">
    <property type="component" value="Unassembled WGS sequence"/>
</dbReference>
<keyword evidence="4" id="KW-1185">Reference proteome</keyword>
<dbReference type="EMBL" id="SOGO01000029">
    <property type="protein sequence ID" value="TFD02113.1"/>
    <property type="molecule type" value="Genomic_DNA"/>
</dbReference>
<dbReference type="InterPro" id="IPR011528">
    <property type="entry name" value="NERD"/>
</dbReference>
<sequence>MTVDSATMQESLAALSVTEQLLRVQGSVPRRSRFAGFFGLSPHGADSMSWYLGAKGEIVVGSILATLPPEWTALRAVPVGSATAEIDHLVVGPGGIFTITTKHHPSNDIRVARDTLRVDGESVPYLHNAASEAERVTSLVRERMPLVAPVQPVIVFVDPRLLTIEQKPEQVKVLDADELRRWLVRLHPVLSAGEVQEVADLLDSPHVWHVLPDTTTDDVRERFTALDTRVRSAGIRRMLWVLFAAAGAIAAGYVVFRLIEAALATA</sequence>
<gene>
    <name evidence="3" type="ORF">E3T25_09900</name>
</gene>
<feature type="transmembrane region" description="Helical" evidence="1">
    <location>
        <begin position="239"/>
        <end position="259"/>
    </location>
</feature>
<feature type="domain" description="NERD" evidence="2">
    <location>
        <begin position="52"/>
        <end position="163"/>
    </location>
</feature>
<keyword evidence="1" id="KW-0812">Transmembrane</keyword>
<evidence type="ECO:0000256" key="1">
    <source>
        <dbReference type="SAM" id="Phobius"/>
    </source>
</evidence>
<accession>A0ABY2JAX1</accession>